<comment type="function">
    <text evidence="8">SbcCD cleaves DNA hairpin structures. These structures can inhibit DNA replication and are intermediates in certain DNA recombination reactions. The complex acts as a 3'-&gt;5' double strand exonuclease that can open hairpins. It also has a 5' single-strand endonuclease activity.</text>
</comment>
<dbReference type="InterPro" id="IPR026843">
    <property type="entry name" value="SbcD_C"/>
</dbReference>
<name>A0A1T4XS36_9BACL</name>
<feature type="domain" description="Nuclease SbcCD subunit D C-terminal" evidence="10">
    <location>
        <begin position="272"/>
        <end position="356"/>
    </location>
</feature>
<keyword evidence="12" id="KW-1185">Reference proteome</keyword>
<reference evidence="12" key="1">
    <citation type="submission" date="2017-02" db="EMBL/GenBank/DDBJ databases">
        <authorList>
            <person name="Varghese N."/>
            <person name="Submissions S."/>
        </authorList>
    </citation>
    <scope>NUCLEOTIDE SEQUENCE [LARGE SCALE GENOMIC DNA]</scope>
    <source>
        <strain evidence="12">DSM 23966</strain>
    </source>
</reference>
<proteinExistence type="inferred from homology"/>
<dbReference type="EMBL" id="FUYJ01000001">
    <property type="protein sequence ID" value="SKA92344.1"/>
    <property type="molecule type" value="Genomic_DNA"/>
</dbReference>
<dbReference type="PANTHER" id="PTHR30337">
    <property type="entry name" value="COMPONENT OF ATP-DEPENDENT DSDNA EXONUCLEASE"/>
    <property type="match status" value="1"/>
</dbReference>
<dbReference type="InterPro" id="IPR029052">
    <property type="entry name" value="Metallo-depent_PP-like"/>
</dbReference>
<dbReference type="PANTHER" id="PTHR30337:SF0">
    <property type="entry name" value="NUCLEASE SBCCD SUBUNIT D"/>
    <property type="match status" value="1"/>
</dbReference>
<gene>
    <name evidence="8" type="primary">sbcD</name>
    <name evidence="11" type="ORF">SAMN04244570_1295</name>
</gene>
<dbReference type="Pfam" id="PF12320">
    <property type="entry name" value="SbcD_C"/>
    <property type="match status" value="1"/>
</dbReference>
<dbReference type="Pfam" id="PF00149">
    <property type="entry name" value="Metallophos"/>
    <property type="match status" value="1"/>
</dbReference>
<dbReference type="GO" id="GO:0006260">
    <property type="term" value="P:DNA replication"/>
    <property type="evidence" value="ECO:0007669"/>
    <property type="project" value="UniProtKB-KW"/>
</dbReference>
<dbReference type="NCBIfam" id="TIGR00619">
    <property type="entry name" value="sbcd"/>
    <property type="match status" value="1"/>
</dbReference>
<dbReference type="Gene3D" id="3.60.21.10">
    <property type="match status" value="1"/>
</dbReference>
<evidence type="ECO:0000256" key="4">
    <source>
        <dbReference type="ARBA" id="ARBA00022722"/>
    </source>
</evidence>
<feature type="domain" description="Calcineurin-like phosphoesterase" evidence="9">
    <location>
        <begin position="1"/>
        <end position="221"/>
    </location>
</feature>
<dbReference type="RefSeq" id="WP_078816948.1">
    <property type="nucleotide sequence ID" value="NZ_FUYJ01000001.1"/>
</dbReference>
<dbReference type="AlphaFoldDB" id="A0A1T4XS36"/>
<keyword evidence="7 8" id="KW-0233">DNA recombination</keyword>
<keyword evidence="5 8" id="KW-0378">Hydrolase</keyword>
<dbReference type="GO" id="GO:0006310">
    <property type="term" value="P:DNA recombination"/>
    <property type="evidence" value="ECO:0007669"/>
    <property type="project" value="UniProtKB-KW"/>
</dbReference>
<evidence type="ECO:0000313" key="11">
    <source>
        <dbReference type="EMBL" id="SKA92344.1"/>
    </source>
</evidence>
<organism evidence="11 12">
    <name type="scientific">Sporosarcina newyorkensis</name>
    <dbReference type="NCBI Taxonomy" id="759851"/>
    <lineage>
        <taxon>Bacteria</taxon>
        <taxon>Bacillati</taxon>
        <taxon>Bacillota</taxon>
        <taxon>Bacilli</taxon>
        <taxon>Bacillales</taxon>
        <taxon>Caryophanaceae</taxon>
        <taxon>Sporosarcina</taxon>
    </lineage>
</organism>
<keyword evidence="6 8" id="KW-0269">Exonuclease</keyword>
<dbReference type="GO" id="GO:0008408">
    <property type="term" value="F:3'-5' exonuclease activity"/>
    <property type="evidence" value="ECO:0007669"/>
    <property type="project" value="InterPro"/>
</dbReference>
<dbReference type="SUPFAM" id="SSF56300">
    <property type="entry name" value="Metallo-dependent phosphatases"/>
    <property type="match status" value="1"/>
</dbReference>
<comment type="subunit">
    <text evidence="2 8">Heterodimer of SbcC and SbcD.</text>
</comment>
<evidence type="ECO:0000259" key="9">
    <source>
        <dbReference type="Pfam" id="PF00149"/>
    </source>
</evidence>
<keyword evidence="8" id="KW-0255">Endonuclease</keyword>
<evidence type="ECO:0000313" key="12">
    <source>
        <dbReference type="Proteomes" id="UP000190042"/>
    </source>
</evidence>
<dbReference type="Proteomes" id="UP000190042">
    <property type="component" value="Unassembled WGS sequence"/>
</dbReference>
<evidence type="ECO:0000256" key="8">
    <source>
        <dbReference type="RuleBase" id="RU363069"/>
    </source>
</evidence>
<keyword evidence="4 8" id="KW-0540">Nuclease</keyword>
<dbReference type="InterPro" id="IPR041796">
    <property type="entry name" value="Mre11_N"/>
</dbReference>
<comment type="similarity">
    <text evidence="1 8">Belongs to the SbcD family.</text>
</comment>
<keyword evidence="8" id="KW-0235">DNA replication</keyword>
<protein>
    <recommendedName>
        <fullName evidence="3 8">Nuclease SbcCD subunit D</fullName>
    </recommendedName>
</protein>
<evidence type="ECO:0000256" key="7">
    <source>
        <dbReference type="ARBA" id="ARBA00023172"/>
    </source>
</evidence>
<evidence type="ECO:0000256" key="5">
    <source>
        <dbReference type="ARBA" id="ARBA00022801"/>
    </source>
</evidence>
<sequence>MKIFHTADWHLGKLVQGVYMTEDQRFILQAFIEDIKQERPDVVIIAGDLYDRAIPPTEAVGLLNEVLQEIVIDLQTPVIAIAGNHDSPSRLHFGSSFMKERGLYITGELSADLPPVVLKDEFGDVHFHLIPYADPSIVRSLFEDDTISSHQQAMQKVIDHLRLSMEPNARHIFVGHAFITPIGEKEENTSDAERPLSIGGAEYVSSNLFEPFHYTALGHLHRAHFVGNETIRYSGSPLKYSISEENHQKGYLIINLQKDGKVDVEKRSLTPRHDVRTVEGTMEDLLAHQPNEDYVFVKLSDTVPIIQPMEKIRSVYPNAMHIERKLLTSSSEGLSAAVDVKKREDDRAMFLSFYKELQGEEADAETAKLFEEVLWDVMNEEDRA</sequence>
<dbReference type="InterPro" id="IPR004593">
    <property type="entry name" value="SbcD"/>
</dbReference>
<evidence type="ECO:0000259" key="10">
    <source>
        <dbReference type="Pfam" id="PF12320"/>
    </source>
</evidence>
<evidence type="ECO:0000256" key="2">
    <source>
        <dbReference type="ARBA" id="ARBA00011322"/>
    </source>
</evidence>
<accession>A0A1T4XS36</accession>
<dbReference type="GO" id="GO:0004519">
    <property type="term" value="F:endonuclease activity"/>
    <property type="evidence" value="ECO:0007669"/>
    <property type="project" value="UniProtKB-KW"/>
</dbReference>
<dbReference type="CDD" id="cd00840">
    <property type="entry name" value="MPP_Mre11_N"/>
    <property type="match status" value="1"/>
</dbReference>
<evidence type="ECO:0000256" key="1">
    <source>
        <dbReference type="ARBA" id="ARBA00010555"/>
    </source>
</evidence>
<evidence type="ECO:0000256" key="3">
    <source>
        <dbReference type="ARBA" id="ARBA00013365"/>
    </source>
</evidence>
<dbReference type="InterPro" id="IPR004843">
    <property type="entry name" value="Calcineurin-like_PHP"/>
</dbReference>
<evidence type="ECO:0000256" key="6">
    <source>
        <dbReference type="ARBA" id="ARBA00022839"/>
    </source>
</evidence>
<dbReference type="InterPro" id="IPR050535">
    <property type="entry name" value="DNA_Repair-Maintenance_Comp"/>
</dbReference>